<evidence type="ECO:0000256" key="5">
    <source>
        <dbReference type="SAM" id="MobiDB-lite"/>
    </source>
</evidence>
<dbReference type="InterPro" id="IPR014756">
    <property type="entry name" value="Ig_E-set"/>
</dbReference>
<organism evidence="7 8">
    <name type="scientific">Albimonas donghaensis</name>
    <dbReference type="NCBI Taxonomy" id="356660"/>
    <lineage>
        <taxon>Bacteria</taxon>
        <taxon>Pseudomonadati</taxon>
        <taxon>Pseudomonadota</taxon>
        <taxon>Alphaproteobacteria</taxon>
        <taxon>Rhodobacterales</taxon>
        <taxon>Paracoccaceae</taxon>
        <taxon>Albimonas</taxon>
    </lineage>
</organism>
<dbReference type="InterPro" id="IPR014718">
    <property type="entry name" value="GH-type_carb-bd"/>
</dbReference>
<dbReference type="GO" id="GO:0030288">
    <property type="term" value="C:outer membrane-bounded periplasmic space"/>
    <property type="evidence" value="ECO:0007669"/>
    <property type="project" value="TreeGrafter"/>
</dbReference>
<dbReference type="PROSITE" id="PS51318">
    <property type="entry name" value="TAT"/>
    <property type="match status" value="1"/>
</dbReference>
<evidence type="ECO:0000313" key="8">
    <source>
        <dbReference type="Proteomes" id="UP000199118"/>
    </source>
</evidence>
<evidence type="ECO:0000313" key="7">
    <source>
        <dbReference type="EMBL" id="SDW49540.1"/>
    </source>
</evidence>
<dbReference type="SUPFAM" id="SSF81296">
    <property type="entry name" value="E set domains"/>
    <property type="match status" value="1"/>
</dbReference>
<evidence type="ECO:0000256" key="2">
    <source>
        <dbReference type="ARBA" id="ARBA00005001"/>
    </source>
</evidence>
<dbReference type="InterPro" id="IPR006311">
    <property type="entry name" value="TAT_signal"/>
</dbReference>
<evidence type="ECO:0000259" key="6">
    <source>
        <dbReference type="Pfam" id="PF04349"/>
    </source>
</evidence>
<keyword evidence="4" id="KW-0574">Periplasm</keyword>
<dbReference type="STRING" id="356660.SAMN05444336_1011176"/>
<dbReference type="AlphaFoldDB" id="A0A1H2U0L5"/>
<evidence type="ECO:0000256" key="1">
    <source>
        <dbReference type="ARBA" id="ARBA00004418"/>
    </source>
</evidence>
<dbReference type="Gene3D" id="2.60.40.10">
    <property type="entry name" value="Immunoglobulins"/>
    <property type="match status" value="1"/>
</dbReference>
<protein>
    <submittedName>
        <fullName evidence="7">Glucans biosynthesis protein</fullName>
    </submittedName>
</protein>
<proteinExistence type="inferred from homology"/>
<comment type="similarity">
    <text evidence="3">Belongs to the OpgD/OpgG family.</text>
</comment>
<dbReference type="PIRSF" id="PIRSF006281">
    <property type="entry name" value="MdoG"/>
    <property type="match status" value="1"/>
</dbReference>
<dbReference type="InterPro" id="IPR014438">
    <property type="entry name" value="Glucan_biosyn_MdoG/MdoD"/>
</dbReference>
<name>A0A1H2U0L5_9RHOB</name>
<sequence>MTETTPPMPRDMSPDRAPDATARRRHPDATAPSPTPSSPAALRDAAQSGTPPSPAAPTAAPLDRRRFILAASAGGALGAGWIASPFPAAAQDTTQAQGDPTPPAAPAFGFETVLQAARDRARESHQNRRQTLSGVFSDLDYDAYRAIRYREDHRIWRGEGLGFEIDLMPPGAIYRDVVDIAVVEDGAVRPLPFDPSALHFDEARFGLPDGRAPEGAAEGHAWTGFRLRYPINRPEMHDEISVFQGASFFRGIGRDQIFGLSARALAINTGAPGGEEFPVFTRFWLHRPSRNATEFKLHALLESQSVVGAYEFLVRPGAETVVDVRSTLIPRVELTQVGIAPLTSMYFFGAKERGRVDDYRDAVHDSMGLQMLTGHGERLWRPLANPVTLQLSAFQDVNPRGYGLVQRRRAFEDYQDAEARYEKRPSAWVTPLDEWGEGDTMLVEIPTDSEFNDNIVSFWRPRGALAAEREHPFAYRLYWCALPPDEAPSARVRETRAGRSVNEGERRMLVVDFDIGERPIGALRARAETSAGRIMHLNLRSLPRTGVARVVIGFNPPDAGGAEFRLQLVKAEGGEPVSETWLYRWTPA</sequence>
<keyword evidence="8" id="KW-1185">Reference proteome</keyword>
<comment type="subcellular location">
    <subcellularLocation>
        <location evidence="1">Periplasm</location>
    </subcellularLocation>
</comment>
<dbReference type="EMBL" id="FNMZ01000001">
    <property type="protein sequence ID" value="SDW49540.1"/>
    <property type="molecule type" value="Genomic_DNA"/>
</dbReference>
<dbReference type="SUPFAM" id="SSF74650">
    <property type="entry name" value="Galactose mutarotase-like"/>
    <property type="match status" value="1"/>
</dbReference>
<feature type="compositionally biased region" description="Basic and acidic residues" evidence="5">
    <location>
        <begin position="12"/>
        <end position="22"/>
    </location>
</feature>
<dbReference type="GO" id="GO:0051274">
    <property type="term" value="P:beta-glucan biosynthetic process"/>
    <property type="evidence" value="ECO:0007669"/>
    <property type="project" value="TreeGrafter"/>
</dbReference>
<accession>A0A1H2U0L5</accession>
<dbReference type="PANTHER" id="PTHR30504:SF2">
    <property type="entry name" value="GLUCANS BIOSYNTHESIS PROTEIN G"/>
    <property type="match status" value="1"/>
</dbReference>
<dbReference type="InterPro" id="IPR011013">
    <property type="entry name" value="Gal_mutarotase_sf_dom"/>
</dbReference>
<dbReference type="UniPathway" id="UPA00637"/>
<dbReference type="InterPro" id="IPR007444">
    <property type="entry name" value="Glucan_biosyn_MdoG_C"/>
</dbReference>
<dbReference type="InterPro" id="IPR013783">
    <property type="entry name" value="Ig-like_fold"/>
</dbReference>
<evidence type="ECO:0000256" key="4">
    <source>
        <dbReference type="ARBA" id="ARBA00022764"/>
    </source>
</evidence>
<reference evidence="7 8" key="1">
    <citation type="submission" date="2016-10" db="EMBL/GenBank/DDBJ databases">
        <authorList>
            <person name="de Groot N.N."/>
        </authorList>
    </citation>
    <scope>NUCLEOTIDE SEQUENCE [LARGE SCALE GENOMIC DNA]</scope>
    <source>
        <strain evidence="7 8">DSM 17890</strain>
    </source>
</reference>
<dbReference type="Pfam" id="PF04349">
    <property type="entry name" value="MdoG"/>
    <property type="match status" value="1"/>
</dbReference>
<gene>
    <name evidence="7" type="ORF">SAMN05444336_1011176</name>
</gene>
<dbReference type="Proteomes" id="UP000199118">
    <property type="component" value="Unassembled WGS sequence"/>
</dbReference>
<dbReference type="PANTHER" id="PTHR30504">
    <property type="entry name" value="GLUCANS BIOSYNTHESIS PROTEIN"/>
    <property type="match status" value="1"/>
</dbReference>
<feature type="compositionally biased region" description="Low complexity" evidence="5">
    <location>
        <begin position="38"/>
        <end position="60"/>
    </location>
</feature>
<evidence type="ECO:0000256" key="3">
    <source>
        <dbReference type="ARBA" id="ARBA00009284"/>
    </source>
</evidence>
<feature type="domain" description="Glucan biosynthesis periplasmic MdoG C-terminal" evidence="6">
    <location>
        <begin position="108"/>
        <end position="585"/>
    </location>
</feature>
<dbReference type="GO" id="GO:0030246">
    <property type="term" value="F:carbohydrate binding"/>
    <property type="evidence" value="ECO:0007669"/>
    <property type="project" value="InterPro"/>
</dbReference>
<dbReference type="GO" id="GO:0003824">
    <property type="term" value="F:catalytic activity"/>
    <property type="evidence" value="ECO:0007669"/>
    <property type="project" value="InterPro"/>
</dbReference>
<feature type="region of interest" description="Disordered" evidence="5">
    <location>
        <begin position="1"/>
        <end position="60"/>
    </location>
</feature>
<comment type="pathway">
    <text evidence="2">Glycan metabolism; osmoregulated periplasmic glucan (OPG) biosynthesis.</text>
</comment>
<dbReference type="Gene3D" id="2.70.98.10">
    <property type="match status" value="1"/>
</dbReference>